<evidence type="ECO:0000256" key="1">
    <source>
        <dbReference type="ARBA" id="ARBA00001947"/>
    </source>
</evidence>
<dbReference type="InterPro" id="IPR033769">
    <property type="entry name" value="TffA_KH"/>
</dbReference>
<dbReference type="PANTHER" id="PTHR11203">
    <property type="entry name" value="CLEAVAGE AND POLYADENYLATION SPECIFICITY FACTOR FAMILY MEMBER"/>
    <property type="match status" value="1"/>
</dbReference>
<sequence length="622" mass="71937">MMNDIKTQILSEFKESDVEKVVFEAAKIIVYVTNKEIFLNGFEIGKNLAQKYKKRIEIRLSPKILENEEKIIEKCEEILNKYKIKYKNIFLERHRSIIVIDTYQPEKIDEGVIREIREKTFCNIVIKRSPLKSSRIIDIVRSYLHKKSKYRVSFLNKVGERIVTRKSTLKRGNYRIIFLGGTREVGRSCILLKTDESSVLLDCGVGMDVGTEKYPAINIEDFNILDLDAAIITHAHLDHIGFIPYLFRLGWKGPVYLTEPTRDIGSLSMLDYVKISKMQGKKSLYEAKDIKEFLKHTYTLGYREVTDITPDIKICLYDAGHVIGSSMVHINIENKHNILYTGDFKYIPTKLLNKPKTLFQRLETLIIESTYGGNNDYHPPREETEKMFIKDIKDVLKDNGKVLIPVLSVGRAQDILLTLIENIENGELPRVNIYTEGILWETSMIHTAYPEFLSDYVRTMILGGENLFEKEYIVKVNPKERDQIIESKEPYIVVSTSGMMQGGPILEYFKRLANDERNLLAFVSYQAQGTLGRRILDGEKSFIIDSEKIEVKIKYKKYDGFSGHADRREILGYIKHLKPKPKQIFVVHGEHPKYFELVNSIRIKLNIEAYAPKLGDSLLLNL</sequence>
<keyword evidence="5" id="KW-0255">Endonuclease</keyword>
<keyword evidence="7" id="KW-0862">Zinc</keyword>
<evidence type="ECO:0000256" key="3">
    <source>
        <dbReference type="ARBA" id="ARBA00022722"/>
    </source>
</evidence>
<evidence type="ECO:0000256" key="7">
    <source>
        <dbReference type="ARBA" id="ARBA00022833"/>
    </source>
</evidence>
<dbReference type="InterPro" id="IPR015946">
    <property type="entry name" value="KH_dom-like_a/b"/>
</dbReference>
<dbReference type="SUPFAM" id="SSF56281">
    <property type="entry name" value="Metallo-hydrolase/oxidoreductase"/>
    <property type="match status" value="1"/>
</dbReference>
<feature type="domain" description="Metallo-beta-lactamase" evidence="13">
    <location>
        <begin position="186"/>
        <end position="381"/>
    </location>
</feature>
<dbReference type="InterPro" id="IPR050698">
    <property type="entry name" value="MBL"/>
</dbReference>
<dbReference type="GO" id="GO:0003677">
    <property type="term" value="F:DNA binding"/>
    <property type="evidence" value="ECO:0007669"/>
    <property type="project" value="UniProtKB-KW"/>
</dbReference>
<dbReference type="InterPro" id="IPR036866">
    <property type="entry name" value="RibonucZ/Hydroxyglut_hydro"/>
</dbReference>
<dbReference type="Gene3D" id="3.30.300.230">
    <property type="match status" value="1"/>
</dbReference>
<name>A0A397WN75_9ARCH</name>
<dbReference type="CDD" id="cd16295">
    <property type="entry name" value="TTHA0252-CPSF-like_MBL-fold"/>
    <property type="match status" value="1"/>
</dbReference>
<dbReference type="InterPro" id="IPR019975">
    <property type="entry name" value="aCPSF1"/>
</dbReference>
<dbReference type="Gene3D" id="3.30.300.20">
    <property type="match status" value="1"/>
</dbReference>
<evidence type="ECO:0000256" key="11">
    <source>
        <dbReference type="ARBA" id="ARBA00023125"/>
    </source>
</evidence>
<evidence type="ECO:0000256" key="10">
    <source>
        <dbReference type="ARBA" id="ARBA00023015"/>
    </source>
</evidence>
<evidence type="ECO:0000256" key="6">
    <source>
        <dbReference type="ARBA" id="ARBA00022801"/>
    </source>
</evidence>
<dbReference type="Pfam" id="PF17214">
    <property type="entry name" value="KH_TffA"/>
    <property type="match status" value="1"/>
</dbReference>
<dbReference type="Pfam" id="PF07521">
    <property type="entry name" value="RMMBL"/>
    <property type="match status" value="1"/>
</dbReference>
<feature type="domain" description="Beta-Casp" evidence="14">
    <location>
        <begin position="412"/>
        <end position="535"/>
    </location>
</feature>
<dbReference type="GO" id="GO:0004527">
    <property type="term" value="F:exonuclease activity"/>
    <property type="evidence" value="ECO:0007669"/>
    <property type="project" value="UniProtKB-KW"/>
</dbReference>
<keyword evidence="4" id="KW-0479">Metal-binding</keyword>
<organism evidence="15 16">
    <name type="scientific">Candidatus Nanoclepta minutus</name>
    <dbReference type="NCBI Taxonomy" id="1940235"/>
    <lineage>
        <taxon>Archaea</taxon>
        <taxon>Nanobdellota</taxon>
        <taxon>Candidatus Nanoclepta</taxon>
    </lineage>
</organism>
<dbReference type="GO" id="GO:0004521">
    <property type="term" value="F:RNA endonuclease activity"/>
    <property type="evidence" value="ECO:0007669"/>
    <property type="project" value="TreeGrafter"/>
</dbReference>
<evidence type="ECO:0000313" key="15">
    <source>
        <dbReference type="EMBL" id="RIB35525.1"/>
    </source>
</evidence>
<evidence type="ECO:0000256" key="5">
    <source>
        <dbReference type="ARBA" id="ARBA00022759"/>
    </source>
</evidence>
<dbReference type="GO" id="GO:0046872">
    <property type="term" value="F:metal ion binding"/>
    <property type="evidence" value="ECO:0007669"/>
    <property type="project" value="UniProtKB-KW"/>
</dbReference>
<proteinExistence type="predicted"/>
<dbReference type="Gene3D" id="3.40.50.10890">
    <property type="match status" value="1"/>
</dbReference>
<dbReference type="AlphaFoldDB" id="A0A397WN75"/>
<evidence type="ECO:0000259" key="14">
    <source>
        <dbReference type="SMART" id="SM01027"/>
    </source>
</evidence>
<comment type="caution">
    <text evidence="15">The sequence shown here is derived from an EMBL/GenBank/DDBJ whole genome shotgun (WGS) entry which is preliminary data.</text>
</comment>
<evidence type="ECO:0000256" key="9">
    <source>
        <dbReference type="ARBA" id="ARBA00022884"/>
    </source>
</evidence>
<keyword evidence="6" id="KW-0378">Hydrolase</keyword>
<keyword evidence="3" id="KW-0540">Nuclease</keyword>
<evidence type="ECO:0000256" key="4">
    <source>
        <dbReference type="ARBA" id="ARBA00022723"/>
    </source>
</evidence>
<dbReference type="SMART" id="SM00849">
    <property type="entry name" value="Lactamase_B"/>
    <property type="match status" value="1"/>
</dbReference>
<dbReference type="GO" id="GO:0006353">
    <property type="term" value="P:DNA-templated transcription termination"/>
    <property type="evidence" value="ECO:0007669"/>
    <property type="project" value="UniProtKB-KW"/>
</dbReference>
<keyword evidence="12" id="KW-0804">Transcription</keyword>
<dbReference type="Proteomes" id="UP000266622">
    <property type="component" value="Unassembled WGS sequence"/>
</dbReference>
<dbReference type="Pfam" id="PF10996">
    <property type="entry name" value="Beta-Casp"/>
    <property type="match status" value="1"/>
</dbReference>
<evidence type="ECO:0000256" key="8">
    <source>
        <dbReference type="ARBA" id="ARBA00022839"/>
    </source>
</evidence>
<protein>
    <submittedName>
        <fullName evidence="15">Uncharacterized protein</fullName>
    </submittedName>
</protein>
<dbReference type="EMBL" id="MWMI01000001">
    <property type="protein sequence ID" value="RIB35525.1"/>
    <property type="molecule type" value="Genomic_DNA"/>
</dbReference>
<comment type="cofactor">
    <cofactor evidence="1">
        <name>Zn(2+)</name>
        <dbReference type="ChEBI" id="CHEBI:29105"/>
    </cofactor>
</comment>
<dbReference type="PANTHER" id="PTHR11203:SF51">
    <property type="entry name" value="CLEAVAGE AND POLYADENYLATION SPECIFICITY FACTOR"/>
    <property type="match status" value="1"/>
</dbReference>
<evidence type="ECO:0000256" key="12">
    <source>
        <dbReference type="ARBA" id="ARBA00023163"/>
    </source>
</evidence>
<dbReference type="SMART" id="SM01027">
    <property type="entry name" value="Beta-Casp"/>
    <property type="match status" value="1"/>
</dbReference>
<dbReference type="GO" id="GO:0003723">
    <property type="term" value="F:RNA binding"/>
    <property type="evidence" value="ECO:0007669"/>
    <property type="project" value="UniProtKB-KW"/>
</dbReference>
<evidence type="ECO:0000259" key="13">
    <source>
        <dbReference type="SMART" id="SM00849"/>
    </source>
</evidence>
<dbReference type="NCBIfam" id="TIGR03675">
    <property type="entry name" value="arCOG00543"/>
    <property type="match status" value="1"/>
</dbReference>
<keyword evidence="8" id="KW-0269">Exonuclease</keyword>
<dbReference type="InterPro" id="IPR011108">
    <property type="entry name" value="RMMBL"/>
</dbReference>
<accession>A0A397WN75</accession>
<dbReference type="Pfam" id="PF16661">
    <property type="entry name" value="Lactamase_B_6"/>
    <property type="match status" value="1"/>
</dbReference>
<dbReference type="Gene3D" id="3.60.15.10">
    <property type="entry name" value="Ribonuclease Z/Hydroxyacylglutathione hydrolase-like"/>
    <property type="match status" value="1"/>
</dbReference>
<dbReference type="InterPro" id="IPR001279">
    <property type="entry name" value="Metallo-B-lactamas"/>
</dbReference>
<evidence type="ECO:0000256" key="2">
    <source>
        <dbReference type="ARBA" id="ARBA00022472"/>
    </source>
</evidence>
<gene>
    <name evidence="15" type="ORF">BXU00_00235</name>
</gene>
<keyword evidence="9" id="KW-0694">RNA-binding</keyword>
<evidence type="ECO:0000313" key="16">
    <source>
        <dbReference type="Proteomes" id="UP000266622"/>
    </source>
</evidence>
<dbReference type="InterPro" id="IPR022712">
    <property type="entry name" value="Beta_Casp"/>
</dbReference>
<keyword evidence="11" id="KW-0238">DNA-binding</keyword>
<keyword evidence="10" id="KW-0805">Transcription regulation</keyword>
<reference evidence="15 16" key="1">
    <citation type="journal article" date="2018" name="Syst. Appl. Microbiol.">
        <title>A new symbiotic nanoarchaeote (Candidatus Nanoclepta minutus) and its host (Zestosphaera tikiterensis gen. nov., sp. nov.) from a New Zealand hot spring.</title>
        <authorList>
            <person name="St John E."/>
            <person name="Liu Y."/>
            <person name="Podar M."/>
            <person name="Stott M.B."/>
            <person name="Meneghin J."/>
            <person name="Chen Z."/>
            <person name="Lagutin K."/>
            <person name="Mitchell K."/>
            <person name="Reysenbach A.L."/>
        </authorList>
    </citation>
    <scope>NUCLEOTIDE SEQUENCE [LARGE SCALE GENOMIC DNA]</scope>
    <source>
        <strain evidence="15">NZ3</strain>
    </source>
</reference>
<keyword evidence="2" id="KW-0806">Transcription termination</keyword>